<dbReference type="CDD" id="cd17956">
    <property type="entry name" value="DEADc_DDX51"/>
    <property type="match status" value="1"/>
</dbReference>
<evidence type="ECO:0000256" key="4">
    <source>
        <dbReference type="ARBA" id="ARBA00022840"/>
    </source>
</evidence>
<dbReference type="FunCoup" id="A0A5J5EMP4">
    <property type="interactions" value="900"/>
</dbReference>
<dbReference type="PROSITE" id="PS51192">
    <property type="entry name" value="HELICASE_ATP_BIND_1"/>
    <property type="match status" value="1"/>
</dbReference>
<evidence type="ECO:0000259" key="10">
    <source>
        <dbReference type="PROSITE" id="PS51194"/>
    </source>
</evidence>
<dbReference type="OrthoDB" id="3370at2759"/>
<reference evidence="11 12" key="1">
    <citation type="submission" date="2019-09" db="EMBL/GenBank/DDBJ databases">
        <title>Draft genome of the ectomycorrhizal ascomycete Sphaerosporella brunnea.</title>
        <authorList>
            <consortium name="DOE Joint Genome Institute"/>
            <person name="Benucci G.M."/>
            <person name="Marozzi G."/>
            <person name="Antonielli L."/>
            <person name="Sanchez S."/>
            <person name="Marco P."/>
            <person name="Wang X."/>
            <person name="Falini L.B."/>
            <person name="Barry K."/>
            <person name="Haridas S."/>
            <person name="Lipzen A."/>
            <person name="Labutti K."/>
            <person name="Grigoriev I.V."/>
            <person name="Murat C."/>
            <person name="Martin F."/>
            <person name="Albertini E."/>
            <person name="Donnini D."/>
            <person name="Bonito G."/>
        </authorList>
    </citation>
    <scope>NUCLEOTIDE SEQUENCE [LARGE SCALE GENOMIC DNA]</scope>
    <source>
        <strain evidence="11 12">Sb_GMNB300</strain>
    </source>
</reference>
<dbReference type="Pfam" id="PF00271">
    <property type="entry name" value="Helicase_C"/>
    <property type="match status" value="1"/>
</dbReference>
<dbReference type="EMBL" id="VXIS01000207">
    <property type="protein sequence ID" value="KAA8896774.1"/>
    <property type="molecule type" value="Genomic_DNA"/>
</dbReference>
<dbReference type="InterPro" id="IPR014001">
    <property type="entry name" value="Helicase_ATP-bd"/>
</dbReference>
<comment type="catalytic activity">
    <reaction evidence="7">
        <text>ATP + H2O = ADP + phosphate + H(+)</text>
        <dbReference type="Rhea" id="RHEA:13065"/>
        <dbReference type="ChEBI" id="CHEBI:15377"/>
        <dbReference type="ChEBI" id="CHEBI:15378"/>
        <dbReference type="ChEBI" id="CHEBI:30616"/>
        <dbReference type="ChEBI" id="CHEBI:43474"/>
        <dbReference type="ChEBI" id="CHEBI:456216"/>
        <dbReference type="EC" id="3.6.4.13"/>
    </reaction>
</comment>
<feature type="region of interest" description="Disordered" evidence="8">
    <location>
        <begin position="88"/>
        <end position="124"/>
    </location>
</feature>
<proteinExistence type="inferred from homology"/>
<dbReference type="GO" id="GO:0016787">
    <property type="term" value="F:hydrolase activity"/>
    <property type="evidence" value="ECO:0007669"/>
    <property type="project" value="UniProtKB-KW"/>
</dbReference>
<dbReference type="Gene3D" id="3.40.50.300">
    <property type="entry name" value="P-loop containing nucleotide triphosphate hydrolases"/>
    <property type="match status" value="2"/>
</dbReference>
<keyword evidence="4 6" id="KW-0067">ATP-binding</keyword>
<dbReference type="PROSITE" id="PS00039">
    <property type="entry name" value="DEAD_ATP_HELICASE"/>
    <property type="match status" value="1"/>
</dbReference>
<evidence type="ECO:0000256" key="2">
    <source>
        <dbReference type="ARBA" id="ARBA00022801"/>
    </source>
</evidence>
<evidence type="ECO:0000256" key="8">
    <source>
        <dbReference type="SAM" id="MobiDB-lite"/>
    </source>
</evidence>
<dbReference type="EC" id="3.6.4.13" evidence="7"/>
<dbReference type="AlphaFoldDB" id="A0A5J5EMP4"/>
<organism evidence="11 12">
    <name type="scientific">Sphaerosporella brunnea</name>
    <dbReference type="NCBI Taxonomy" id="1250544"/>
    <lineage>
        <taxon>Eukaryota</taxon>
        <taxon>Fungi</taxon>
        <taxon>Dikarya</taxon>
        <taxon>Ascomycota</taxon>
        <taxon>Pezizomycotina</taxon>
        <taxon>Pezizomycetes</taxon>
        <taxon>Pezizales</taxon>
        <taxon>Pyronemataceae</taxon>
        <taxon>Sphaerosporella</taxon>
    </lineage>
</organism>
<evidence type="ECO:0000256" key="1">
    <source>
        <dbReference type="ARBA" id="ARBA00022741"/>
    </source>
</evidence>
<gene>
    <name evidence="11" type="ORF">FN846DRAFT_783570</name>
</gene>
<dbReference type="SUPFAM" id="SSF52540">
    <property type="entry name" value="P-loop containing nucleoside triphosphate hydrolases"/>
    <property type="match status" value="1"/>
</dbReference>
<dbReference type="GO" id="GO:0005524">
    <property type="term" value="F:ATP binding"/>
    <property type="evidence" value="ECO:0007669"/>
    <property type="project" value="UniProtKB-UniRule"/>
</dbReference>
<comment type="domain">
    <text evidence="7">The Q motif is unique to and characteristic of the DEAD box family of RNA helicases and controls ATP binding and hydrolysis.</text>
</comment>
<dbReference type="SMART" id="SM00490">
    <property type="entry name" value="HELICc"/>
    <property type="match status" value="1"/>
</dbReference>
<keyword evidence="5 7" id="KW-0694">RNA-binding</keyword>
<evidence type="ECO:0000256" key="7">
    <source>
        <dbReference type="RuleBase" id="RU365068"/>
    </source>
</evidence>
<feature type="region of interest" description="Disordered" evidence="8">
    <location>
        <begin position="1"/>
        <end position="74"/>
    </location>
</feature>
<dbReference type="InParanoid" id="A0A5J5EMP4"/>
<name>A0A5J5EMP4_9PEZI</name>
<dbReference type="GO" id="GO:0003723">
    <property type="term" value="F:RNA binding"/>
    <property type="evidence" value="ECO:0007669"/>
    <property type="project" value="UniProtKB-UniRule"/>
</dbReference>
<dbReference type="Pfam" id="PF00270">
    <property type="entry name" value="DEAD"/>
    <property type="match status" value="1"/>
</dbReference>
<keyword evidence="3 6" id="KW-0347">Helicase</keyword>
<dbReference type="GO" id="GO:0003724">
    <property type="term" value="F:RNA helicase activity"/>
    <property type="evidence" value="ECO:0007669"/>
    <property type="project" value="UniProtKB-EC"/>
</dbReference>
<dbReference type="Proteomes" id="UP000326924">
    <property type="component" value="Unassembled WGS sequence"/>
</dbReference>
<feature type="compositionally biased region" description="Basic and acidic residues" evidence="8">
    <location>
        <begin position="1"/>
        <end position="29"/>
    </location>
</feature>
<protein>
    <recommendedName>
        <fullName evidence="7">ATP-dependent RNA helicase</fullName>
        <ecNumber evidence="7">3.6.4.13</ecNumber>
    </recommendedName>
</protein>
<dbReference type="CDD" id="cd18787">
    <property type="entry name" value="SF2_C_DEAD"/>
    <property type="match status" value="1"/>
</dbReference>
<sequence>MALKEGQKIEKTLKDKKEKNEKDKKDKDKDKKKKHIGDDEGEDAADSPAKATPSKGPTQEQPEDTPKEPAQTGHSLILQKLRRSLALASAKPAPTPAPEPEIETAPPIEATGLEPLPQPEPTKALKPISTLSALPSWLKKPISVSPATRTPFLAVAGLSQKLQQRLAALDLTEAFAVQTAVLPLLLDGKASGDLCISAATGSGKTLAYVLPIVQSLTSRVVTRLRAIIVVPTRELVQQVNSTAVSLSSGTGLKIGTAVGSRSLAAEQGMLIGEEDGEVFSKVDILITTPGRLVEHVRSTRGFDLTWVKWLVIDEADRLLAQSFQEWVGVVIVGLEEAATRHSVQSIAGVDLGDLGLRPGRRESEKVRKVVLSATMTRDVGKLAGLRLRKPSLIVVEDPPLPEDTEVEDAQEQDEELEHFSVPSGLTEHVTPVENIEYKPLYLMHLLRLQNIKSGVLVFVKSNESAARLAKLLETVGEKAEEVKVTVGLVTGEMEKKRREKVLKRFARGELGILVCSDLISRGLDLPNVRHIVNYDIPASTRAYIHRVGRTARAGKDGDAWTLLANNEARWFWRNIGKAVRRVTAVQKASVELEGEGVGLRATYEGVLYGAA</sequence>
<dbReference type="InterPro" id="IPR001650">
    <property type="entry name" value="Helicase_C-like"/>
</dbReference>
<evidence type="ECO:0000259" key="9">
    <source>
        <dbReference type="PROSITE" id="PS51192"/>
    </source>
</evidence>
<evidence type="ECO:0000256" key="3">
    <source>
        <dbReference type="ARBA" id="ARBA00022806"/>
    </source>
</evidence>
<dbReference type="InterPro" id="IPR000629">
    <property type="entry name" value="RNA-helicase_DEAD-box_CS"/>
</dbReference>
<evidence type="ECO:0000313" key="11">
    <source>
        <dbReference type="EMBL" id="KAA8896774.1"/>
    </source>
</evidence>
<evidence type="ECO:0000256" key="5">
    <source>
        <dbReference type="ARBA" id="ARBA00022884"/>
    </source>
</evidence>
<keyword evidence="2 6" id="KW-0378">Hydrolase</keyword>
<comment type="caution">
    <text evidence="11">The sequence shown here is derived from an EMBL/GenBank/DDBJ whole genome shotgun (WGS) entry which is preliminary data.</text>
</comment>
<dbReference type="PROSITE" id="PS51194">
    <property type="entry name" value="HELICASE_CTER"/>
    <property type="match status" value="1"/>
</dbReference>
<keyword evidence="12" id="KW-1185">Reference proteome</keyword>
<accession>A0A5J5EMP4</accession>
<feature type="domain" description="Helicase C-terminal" evidence="10">
    <location>
        <begin position="447"/>
        <end position="596"/>
    </location>
</feature>
<feature type="domain" description="Helicase ATP-binding" evidence="9">
    <location>
        <begin position="185"/>
        <end position="393"/>
    </location>
</feature>
<evidence type="ECO:0000313" key="12">
    <source>
        <dbReference type="Proteomes" id="UP000326924"/>
    </source>
</evidence>
<comment type="similarity">
    <text evidence="6">Belongs to the DEAD box helicase family.</text>
</comment>
<evidence type="ECO:0000256" key="6">
    <source>
        <dbReference type="RuleBase" id="RU000492"/>
    </source>
</evidence>
<dbReference type="InterPro" id="IPR011545">
    <property type="entry name" value="DEAD/DEAH_box_helicase_dom"/>
</dbReference>
<keyword evidence="1 6" id="KW-0547">Nucleotide-binding</keyword>
<dbReference type="SMART" id="SM00487">
    <property type="entry name" value="DEXDc"/>
    <property type="match status" value="1"/>
</dbReference>
<dbReference type="InterPro" id="IPR027417">
    <property type="entry name" value="P-loop_NTPase"/>
</dbReference>
<dbReference type="PANTHER" id="PTHR24031">
    <property type="entry name" value="RNA HELICASE"/>
    <property type="match status" value="1"/>
</dbReference>
<comment type="function">
    <text evidence="7">RNA helicase.</text>
</comment>